<feature type="binding site" evidence="1">
    <location>
        <begin position="312"/>
        <end position="313"/>
    </location>
    <ligand>
        <name>ATP</name>
        <dbReference type="ChEBI" id="CHEBI:30616"/>
    </ligand>
</feature>
<accession>A0A1M5HSN0</accession>
<dbReference type="AlphaFoldDB" id="A0A1M5HSN0"/>
<dbReference type="PROSITE" id="PS51459">
    <property type="entry name" value="FIDO"/>
    <property type="match status" value="1"/>
</dbReference>
<dbReference type="OrthoDB" id="9814400at2"/>
<dbReference type="InterPro" id="IPR001387">
    <property type="entry name" value="Cro/C1-type_HTH"/>
</dbReference>
<feature type="binding site" evidence="1">
    <location>
        <begin position="278"/>
        <end position="285"/>
    </location>
    <ligand>
        <name>ATP</name>
        <dbReference type="ChEBI" id="CHEBI:30616"/>
    </ligand>
</feature>
<dbReference type="Pfam" id="PF02661">
    <property type="entry name" value="Fic"/>
    <property type="match status" value="1"/>
</dbReference>
<evidence type="ECO:0000313" key="5">
    <source>
        <dbReference type="EMBL" id="SHG18956.1"/>
    </source>
</evidence>
<dbReference type="GO" id="GO:0005524">
    <property type="term" value="F:ATP binding"/>
    <property type="evidence" value="ECO:0007669"/>
    <property type="project" value="UniProtKB-KW"/>
</dbReference>
<sequence length="346" mass="39456">MNTILKNAREAKGFKTREVAQILGIDQALISKFESGNRKPTRDQVIKLASLLEIDFELIMIAWLKEKILFEVGQDEFALQALAAATEELEFKCLPSNPKISIKLQKLLNEIDILKTSVGSFYNADNYPTTQVLELEYTFESNRLEGNTMTFHETDLVINEGVTIAGKSMREHLETINHQEAIDYINDLAQKSTSANARDLLSIYTIISRGIQPLNAIKDRKNSKGEEESSKLLSQANLQAQETDELLIWYETKKNKLHPIVLAAEAHERIFTNQTFKDGNGKTSRLIMNLILLHNGYVIANIKGDDYSKKEYYQSLEKAQIQKLKEDFILLIARAQKESLERYVIK</sequence>
<dbReference type="SUPFAM" id="SSF47413">
    <property type="entry name" value="lambda repressor-like DNA-binding domains"/>
    <property type="match status" value="1"/>
</dbReference>
<keyword evidence="6" id="KW-1185">Reference proteome</keyword>
<dbReference type="EMBL" id="FQWE01000005">
    <property type="protein sequence ID" value="SHG18956.1"/>
    <property type="molecule type" value="Genomic_DNA"/>
</dbReference>
<dbReference type="InterPro" id="IPR040198">
    <property type="entry name" value="Fido_containing"/>
</dbReference>
<dbReference type="Pfam" id="PF01381">
    <property type="entry name" value="HTH_3"/>
    <property type="match status" value="1"/>
</dbReference>
<dbReference type="PANTHER" id="PTHR13504:SF38">
    <property type="entry name" value="FIDO DOMAIN-CONTAINING PROTEIN"/>
    <property type="match status" value="1"/>
</dbReference>
<evidence type="ECO:0000256" key="1">
    <source>
        <dbReference type="PIRSR" id="PIRSR640198-2"/>
    </source>
</evidence>
<dbReference type="InterPro" id="IPR036597">
    <property type="entry name" value="Fido-like_dom_sf"/>
</dbReference>
<feature type="domain" description="Fido" evidence="4">
    <location>
        <begin position="195"/>
        <end position="334"/>
    </location>
</feature>
<keyword evidence="1" id="KW-0547">Nucleotide-binding</keyword>
<proteinExistence type="predicted"/>
<evidence type="ECO:0000259" key="3">
    <source>
        <dbReference type="PROSITE" id="PS50943"/>
    </source>
</evidence>
<dbReference type="InterPro" id="IPR003812">
    <property type="entry name" value="Fido"/>
</dbReference>
<dbReference type="SMART" id="SM00530">
    <property type="entry name" value="HTH_XRE"/>
    <property type="match status" value="1"/>
</dbReference>
<dbReference type="CDD" id="cd00093">
    <property type="entry name" value="HTH_XRE"/>
    <property type="match status" value="1"/>
</dbReference>
<reference evidence="6" key="1">
    <citation type="submission" date="2016-11" db="EMBL/GenBank/DDBJ databases">
        <authorList>
            <person name="Varghese N."/>
            <person name="Submissions S."/>
        </authorList>
    </citation>
    <scope>NUCLEOTIDE SEQUENCE [LARGE SCALE GENOMIC DNA]</scope>
    <source>
        <strain evidence="6">DSM 19741</strain>
    </source>
</reference>
<dbReference type="InterPro" id="IPR010982">
    <property type="entry name" value="Lambda_DNA-bd_dom_sf"/>
</dbReference>
<dbReference type="PROSITE" id="PS50943">
    <property type="entry name" value="HTH_CROC1"/>
    <property type="match status" value="1"/>
</dbReference>
<dbReference type="PANTHER" id="PTHR13504">
    <property type="entry name" value="FIDO DOMAIN-CONTAINING PROTEIN DDB_G0283145"/>
    <property type="match status" value="1"/>
</dbReference>
<dbReference type="RefSeq" id="WP_072991375.1">
    <property type="nucleotide sequence ID" value="NZ_FQWE01000005.1"/>
</dbReference>
<dbReference type="Proteomes" id="UP000184036">
    <property type="component" value="Unassembled WGS sequence"/>
</dbReference>
<organism evidence="5 6">
    <name type="scientific">Flavobacterium segetis</name>
    <dbReference type="NCBI Taxonomy" id="271157"/>
    <lineage>
        <taxon>Bacteria</taxon>
        <taxon>Pseudomonadati</taxon>
        <taxon>Bacteroidota</taxon>
        <taxon>Flavobacteriia</taxon>
        <taxon>Flavobacteriales</taxon>
        <taxon>Flavobacteriaceae</taxon>
        <taxon>Flavobacterium</taxon>
    </lineage>
</organism>
<dbReference type="SUPFAM" id="SSF140931">
    <property type="entry name" value="Fic-like"/>
    <property type="match status" value="1"/>
</dbReference>
<gene>
    <name evidence="5" type="ORF">SAMN05444396_105292</name>
</gene>
<feature type="domain" description="HTH cro/C1-type" evidence="3">
    <location>
        <begin position="5"/>
        <end position="59"/>
    </location>
</feature>
<dbReference type="GO" id="GO:0003677">
    <property type="term" value="F:DNA binding"/>
    <property type="evidence" value="ECO:0007669"/>
    <property type="project" value="InterPro"/>
</dbReference>
<keyword evidence="1" id="KW-0067">ATP-binding</keyword>
<dbReference type="Gene3D" id="1.10.260.40">
    <property type="entry name" value="lambda repressor-like DNA-binding domains"/>
    <property type="match status" value="1"/>
</dbReference>
<dbReference type="STRING" id="271157.SAMN05444396_105292"/>
<evidence type="ECO:0000259" key="4">
    <source>
        <dbReference type="PROSITE" id="PS51459"/>
    </source>
</evidence>
<evidence type="ECO:0000256" key="2">
    <source>
        <dbReference type="PIRSR" id="PIRSR640198-3"/>
    </source>
</evidence>
<name>A0A1M5HSN0_9FLAO</name>
<dbReference type="Gene3D" id="1.10.3290.10">
    <property type="entry name" value="Fido-like domain"/>
    <property type="match status" value="1"/>
</dbReference>
<evidence type="ECO:0000313" key="6">
    <source>
        <dbReference type="Proteomes" id="UP000184036"/>
    </source>
</evidence>
<protein>
    <submittedName>
        <fullName evidence="5">Helix-turn-helix domain-containing protein</fullName>
    </submittedName>
</protein>
<feature type="site" description="Important for autoinhibition of adenylyltransferase activity" evidence="2">
    <location>
        <position position="145"/>
    </location>
</feature>